<dbReference type="InterPro" id="IPR017441">
    <property type="entry name" value="Protein_kinase_ATP_BS"/>
</dbReference>
<protein>
    <recommendedName>
        <fullName evidence="14">Protein kinase domain-containing protein</fullName>
    </recommendedName>
</protein>
<evidence type="ECO:0000256" key="2">
    <source>
        <dbReference type="ARBA" id="ARBA00022527"/>
    </source>
</evidence>
<keyword evidence="16" id="KW-1185">Reference proteome</keyword>
<accession>A0ABD2SEG2</accession>
<dbReference type="Pfam" id="PF13947">
    <property type="entry name" value="GUB_WAK_bind"/>
    <property type="match status" value="1"/>
</dbReference>
<dbReference type="PROSITE" id="PS00108">
    <property type="entry name" value="PROTEIN_KINASE_ST"/>
    <property type="match status" value="1"/>
</dbReference>
<evidence type="ECO:0000259" key="14">
    <source>
        <dbReference type="PROSITE" id="PS50011"/>
    </source>
</evidence>
<dbReference type="SUPFAM" id="SSF56112">
    <property type="entry name" value="Protein kinase-like (PK-like)"/>
    <property type="match status" value="1"/>
</dbReference>
<organism evidence="15 16">
    <name type="scientific">Solanum stoloniferum</name>
    <dbReference type="NCBI Taxonomy" id="62892"/>
    <lineage>
        <taxon>Eukaryota</taxon>
        <taxon>Viridiplantae</taxon>
        <taxon>Streptophyta</taxon>
        <taxon>Embryophyta</taxon>
        <taxon>Tracheophyta</taxon>
        <taxon>Spermatophyta</taxon>
        <taxon>Magnoliopsida</taxon>
        <taxon>eudicotyledons</taxon>
        <taxon>Gunneridae</taxon>
        <taxon>Pentapetalae</taxon>
        <taxon>asterids</taxon>
        <taxon>lamiids</taxon>
        <taxon>Solanales</taxon>
        <taxon>Solanaceae</taxon>
        <taxon>Solanoideae</taxon>
        <taxon>Solaneae</taxon>
        <taxon>Solanum</taxon>
    </lineage>
</organism>
<evidence type="ECO:0000313" key="16">
    <source>
        <dbReference type="Proteomes" id="UP001627284"/>
    </source>
</evidence>
<evidence type="ECO:0000256" key="6">
    <source>
        <dbReference type="ARBA" id="ARBA00022741"/>
    </source>
</evidence>
<keyword evidence="7" id="KW-0418">Kinase</keyword>
<dbReference type="SMART" id="SM00220">
    <property type="entry name" value="S_TKc"/>
    <property type="match status" value="1"/>
</dbReference>
<keyword evidence="3" id="KW-0808">Transferase</keyword>
<feature type="transmembrane region" description="Helical" evidence="13">
    <location>
        <begin position="282"/>
        <end position="305"/>
    </location>
</feature>
<evidence type="ECO:0000256" key="11">
    <source>
        <dbReference type="ARBA" id="ARBA00023180"/>
    </source>
</evidence>
<dbReference type="GO" id="GO:0016020">
    <property type="term" value="C:membrane"/>
    <property type="evidence" value="ECO:0007669"/>
    <property type="project" value="UniProtKB-SubCell"/>
</dbReference>
<name>A0ABD2SEG2_9SOLN</name>
<dbReference type="GO" id="GO:0005524">
    <property type="term" value="F:ATP binding"/>
    <property type="evidence" value="ECO:0007669"/>
    <property type="project" value="UniProtKB-UniRule"/>
</dbReference>
<evidence type="ECO:0000256" key="10">
    <source>
        <dbReference type="ARBA" id="ARBA00023136"/>
    </source>
</evidence>
<keyword evidence="9 13" id="KW-1133">Transmembrane helix</keyword>
<dbReference type="PROSITE" id="PS50011">
    <property type="entry name" value="PROTEIN_KINASE_DOM"/>
    <property type="match status" value="1"/>
</dbReference>
<dbReference type="FunFam" id="3.30.200.20:FF:000178">
    <property type="entry name" value="serine/threonine-protein kinase PBS1-like"/>
    <property type="match status" value="1"/>
</dbReference>
<sequence length="662" mass="74593">LVFVPKDPFFYDFPNWQLKLLATIVREMSHTLIHLFLHLIFLTVTLGQLLTPHDQCLPTTCGDFGPVIRFPFYLKNRQPSHCGYPGFELSCTSKNATQFNLQFPIQATINKVDISISANVSVQEINYKSQTITLSDLNASCLPRHIANINPSASIFTFNPNAYGGFTLFNCSSKQTYSSSYIRINCLSSPHYDVLAFRSYYSISEYPSSCTMMYNISDVPDEVLFGKQEYSYTRIYLHWSEPFCGNCEEDGKYCKLKSNSSSSETECVDIPEEPSKGLSYKVTVAIVVGSMFAFVLVSLAVYKIVKLKMKKEDQKRIERFLEDYKALRPTRYSYADIKKITEQFKYKLGQGGYGKVYKGKLSNEILVAVKVLNNSKGEGEDFINEVGSIGRIHHVNVVRLVGYCADGYRRALVYEYLSNDTLQKIISSGNGRGSSSLGWEKMLQISVGIAKGLEYLHQGCNQRIVHFDIKPHNILLDQDFNPKVADFGLAKLCAKEQSAVSMTAARGTIGYIAPEVFSRNYGDVSYRADIYSFGMLLLDMIGGRNKFDDAAKAENSSSQIYYPEWMYKQLKKGEEITIQIENEDDNSIIKKLAIVGLWCIQWFPADRPSMKVVIQMLVGECIPIMPPNPFGSMNLTDLKTSAERSQFSSDIQSSFETGASSN</sequence>
<keyword evidence="4 13" id="KW-0812">Transmembrane</keyword>
<dbReference type="Gene3D" id="1.10.510.10">
    <property type="entry name" value="Transferase(Phosphotransferase) domain 1"/>
    <property type="match status" value="1"/>
</dbReference>
<evidence type="ECO:0000256" key="13">
    <source>
        <dbReference type="SAM" id="Phobius"/>
    </source>
</evidence>
<dbReference type="FunFam" id="1.10.510.10:FF:000590">
    <property type="entry name" value="PR5-like receptor kinase"/>
    <property type="match status" value="1"/>
</dbReference>
<evidence type="ECO:0000256" key="8">
    <source>
        <dbReference type="ARBA" id="ARBA00022840"/>
    </source>
</evidence>
<feature type="non-terminal residue" evidence="15">
    <location>
        <position position="1"/>
    </location>
</feature>
<keyword evidence="10 13" id="KW-0472">Membrane</keyword>
<gene>
    <name evidence="15" type="ORF">AABB24_026323</name>
</gene>
<keyword evidence="5" id="KW-0732">Signal</keyword>
<evidence type="ECO:0000256" key="4">
    <source>
        <dbReference type="ARBA" id="ARBA00022692"/>
    </source>
</evidence>
<keyword evidence="11" id="KW-0325">Glycoprotein</keyword>
<dbReference type="Proteomes" id="UP001627284">
    <property type="component" value="Unassembled WGS sequence"/>
</dbReference>
<dbReference type="GO" id="GO:0004674">
    <property type="term" value="F:protein serine/threonine kinase activity"/>
    <property type="evidence" value="ECO:0007669"/>
    <property type="project" value="UniProtKB-KW"/>
</dbReference>
<reference evidence="15 16" key="1">
    <citation type="submission" date="2024-05" db="EMBL/GenBank/DDBJ databases">
        <title>De novo assembly of an allotetraploid wild potato.</title>
        <authorList>
            <person name="Hosaka A.J."/>
        </authorList>
    </citation>
    <scope>NUCLEOTIDE SEQUENCE [LARGE SCALE GENOMIC DNA]</scope>
    <source>
        <tissue evidence="15">Young leaves</tissue>
    </source>
</reference>
<dbReference type="Gene3D" id="3.30.200.20">
    <property type="entry name" value="Phosphorylase Kinase, domain 1"/>
    <property type="match status" value="1"/>
</dbReference>
<dbReference type="AlphaFoldDB" id="A0ABD2SEG2"/>
<keyword evidence="8 12" id="KW-0067">ATP-binding</keyword>
<dbReference type="InterPro" id="IPR008271">
    <property type="entry name" value="Ser/Thr_kinase_AS"/>
</dbReference>
<dbReference type="InterPro" id="IPR045874">
    <property type="entry name" value="LRK10/LRL21-25-like"/>
</dbReference>
<feature type="binding site" evidence="12">
    <location>
        <position position="370"/>
    </location>
    <ligand>
        <name>ATP</name>
        <dbReference type="ChEBI" id="CHEBI:30616"/>
    </ligand>
</feature>
<dbReference type="PANTHER" id="PTHR27009">
    <property type="entry name" value="RUST RESISTANCE KINASE LR10-RELATED"/>
    <property type="match status" value="1"/>
</dbReference>
<evidence type="ECO:0000313" key="15">
    <source>
        <dbReference type="EMBL" id="KAL3342243.1"/>
    </source>
</evidence>
<evidence type="ECO:0000256" key="5">
    <source>
        <dbReference type="ARBA" id="ARBA00022729"/>
    </source>
</evidence>
<evidence type="ECO:0000256" key="7">
    <source>
        <dbReference type="ARBA" id="ARBA00022777"/>
    </source>
</evidence>
<evidence type="ECO:0000256" key="1">
    <source>
        <dbReference type="ARBA" id="ARBA00004479"/>
    </source>
</evidence>
<evidence type="ECO:0000256" key="12">
    <source>
        <dbReference type="PROSITE-ProRule" id="PRU10141"/>
    </source>
</evidence>
<dbReference type="Pfam" id="PF00069">
    <property type="entry name" value="Pkinase"/>
    <property type="match status" value="1"/>
</dbReference>
<dbReference type="PROSITE" id="PS00107">
    <property type="entry name" value="PROTEIN_KINASE_ATP"/>
    <property type="match status" value="1"/>
</dbReference>
<keyword evidence="6 12" id="KW-0547">Nucleotide-binding</keyword>
<dbReference type="InterPro" id="IPR025287">
    <property type="entry name" value="WAK_GUB"/>
</dbReference>
<comment type="subcellular location">
    <subcellularLocation>
        <location evidence="1">Membrane</location>
        <topology evidence="1">Single-pass type I membrane protein</topology>
    </subcellularLocation>
</comment>
<dbReference type="InterPro" id="IPR000719">
    <property type="entry name" value="Prot_kinase_dom"/>
</dbReference>
<evidence type="ECO:0000256" key="3">
    <source>
        <dbReference type="ARBA" id="ARBA00022679"/>
    </source>
</evidence>
<feature type="domain" description="Protein kinase" evidence="14">
    <location>
        <begin position="342"/>
        <end position="625"/>
    </location>
</feature>
<dbReference type="EMBL" id="JBJKTR010000015">
    <property type="protein sequence ID" value="KAL3342243.1"/>
    <property type="molecule type" value="Genomic_DNA"/>
</dbReference>
<keyword evidence="2" id="KW-0723">Serine/threonine-protein kinase</keyword>
<proteinExistence type="predicted"/>
<dbReference type="InterPro" id="IPR011009">
    <property type="entry name" value="Kinase-like_dom_sf"/>
</dbReference>
<evidence type="ECO:0000256" key="9">
    <source>
        <dbReference type="ARBA" id="ARBA00022989"/>
    </source>
</evidence>
<comment type="caution">
    <text evidence="15">The sequence shown here is derived from an EMBL/GenBank/DDBJ whole genome shotgun (WGS) entry which is preliminary data.</text>
</comment>